<organism evidence="2 5">
    <name type="scientific">Plasmodium ovale curtisi</name>
    <dbReference type="NCBI Taxonomy" id="864141"/>
    <lineage>
        <taxon>Eukaryota</taxon>
        <taxon>Sar</taxon>
        <taxon>Alveolata</taxon>
        <taxon>Apicomplexa</taxon>
        <taxon>Aconoidasida</taxon>
        <taxon>Haemosporida</taxon>
        <taxon>Plasmodiidae</taxon>
        <taxon>Plasmodium</taxon>
        <taxon>Plasmodium (Plasmodium)</taxon>
    </lineage>
</organism>
<protein>
    <submittedName>
        <fullName evidence="2">Uncharacterized protein</fullName>
    </submittedName>
</protein>
<dbReference type="Proteomes" id="UP000078560">
    <property type="component" value="Unassembled WGS sequence"/>
</dbReference>
<reference evidence="2" key="2">
    <citation type="submission" date="2016-05" db="EMBL/GenBank/DDBJ databases">
        <authorList>
            <person name="Lavstsen T."/>
            <person name="Jespersen J.S."/>
        </authorList>
    </citation>
    <scope>NUCLEOTIDE SEQUENCE [LARGE SCALE GENOMIC DNA]</scope>
</reference>
<gene>
    <name evidence="3" type="ORF">POVCU1_005960</name>
    <name evidence="2" type="ORF">POVCU2_0006630</name>
</gene>
<reference evidence="4 5" key="1">
    <citation type="submission" date="2016-05" db="EMBL/GenBank/DDBJ databases">
        <authorList>
            <person name="Naeem Raeece"/>
        </authorList>
    </citation>
    <scope>NUCLEOTIDE SEQUENCE [LARGE SCALE GENOMIC DNA]</scope>
</reference>
<evidence type="ECO:0000313" key="3">
    <source>
        <dbReference type="EMBL" id="SBS81653.1"/>
    </source>
</evidence>
<evidence type="ECO:0000256" key="1">
    <source>
        <dbReference type="SAM" id="MobiDB-lite"/>
    </source>
</evidence>
<evidence type="ECO:0000313" key="4">
    <source>
        <dbReference type="Proteomes" id="UP000078546"/>
    </source>
</evidence>
<sequence length="110" mass="12535">MRPTGRGQKNRKKVRKNTQNDGEGGVAEATDNEKSQNNFAPTVQQRKQASVEGNKINAKGEGNWKMKNANVEDVYRKTPQEVRPQPPQAFLLRYEKKKKKTCTVHTVQIK</sequence>
<dbReference type="AlphaFoldDB" id="A0A1A8VN05"/>
<dbReference type="Proteomes" id="UP000078546">
    <property type="component" value="Unassembled WGS sequence"/>
</dbReference>
<name>A0A1A8VN05_PLAOA</name>
<accession>A0A1A8VN05</accession>
<evidence type="ECO:0000313" key="2">
    <source>
        <dbReference type="EMBL" id="SBS80697.1"/>
    </source>
</evidence>
<dbReference type="EMBL" id="FLQV01000114">
    <property type="protein sequence ID" value="SBS81653.1"/>
    <property type="molecule type" value="Genomic_DNA"/>
</dbReference>
<dbReference type="EMBL" id="FLQU01000092">
    <property type="protein sequence ID" value="SBS80697.1"/>
    <property type="molecule type" value="Genomic_DNA"/>
</dbReference>
<feature type="compositionally biased region" description="Polar residues" evidence="1">
    <location>
        <begin position="35"/>
        <end position="48"/>
    </location>
</feature>
<proteinExistence type="predicted"/>
<evidence type="ECO:0000313" key="5">
    <source>
        <dbReference type="Proteomes" id="UP000078560"/>
    </source>
</evidence>
<feature type="region of interest" description="Disordered" evidence="1">
    <location>
        <begin position="1"/>
        <end position="64"/>
    </location>
</feature>